<protein>
    <submittedName>
        <fullName evidence="1">Uncharacterized protein</fullName>
    </submittedName>
</protein>
<dbReference type="AlphaFoldDB" id="A0A2H3J4J9"/>
<name>A0A2H3J4J9_WOLCO</name>
<dbReference type="EMBL" id="KB467909">
    <property type="protein sequence ID" value="PCH37182.1"/>
    <property type="molecule type" value="Genomic_DNA"/>
</dbReference>
<feature type="non-terminal residue" evidence="1">
    <location>
        <position position="1"/>
    </location>
</feature>
<organism evidence="1 2">
    <name type="scientific">Wolfiporia cocos (strain MD-104)</name>
    <name type="common">Brown rot fungus</name>
    <dbReference type="NCBI Taxonomy" id="742152"/>
    <lineage>
        <taxon>Eukaryota</taxon>
        <taxon>Fungi</taxon>
        <taxon>Dikarya</taxon>
        <taxon>Basidiomycota</taxon>
        <taxon>Agaricomycotina</taxon>
        <taxon>Agaricomycetes</taxon>
        <taxon>Polyporales</taxon>
        <taxon>Phaeolaceae</taxon>
        <taxon>Wolfiporia</taxon>
    </lineage>
</organism>
<dbReference type="Proteomes" id="UP000218811">
    <property type="component" value="Unassembled WGS sequence"/>
</dbReference>
<gene>
    <name evidence="1" type="ORF">WOLCODRAFT_28963</name>
</gene>
<sequence>VIVLRLYFIFGIFVYFPYCTKTSTLTLPAHKTCPKGAVHECEVGSTMFQTDIPMLEGGEMHT</sequence>
<evidence type="ECO:0000313" key="1">
    <source>
        <dbReference type="EMBL" id="PCH37182.1"/>
    </source>
</evidence>
<keyword evidence="2" id="KW-1185">Reference proteome</keyword>
<proteinExistence type="predicted"/>
<reference evidence="1 2" key="1">
    <citation type="journal article" date="2012" name="Science">
        <title>The Paleozoic origin of enzymatic lignin decomposition reconstructed from 31 fungal genomes.</title>
        <authorList>
            <person name="Floudas D."/>
            <person name="Binder M."/>
            <person name="Riley R."/>
            <person name="Barry K."/>
            <person name="Blanchette R.A."/>
            <person name="Henrissat B."/>
            <person name="Martinez A.T."/>
            <person name="Otillar R."/>
            <person name="Spatafora J.W."/>
            <person name="Yadav J.S."/>
            <person name="Aerts A."/>
            <person name="Benoit I."/>
            <person name="Boyd A."/>
            <person name="Carlson A."/>
            <person name="Copeland A."/>
            <person name="Coutinho P.M."/>
            <person name="de Vries R.P."/>
            <person name="Ferreira P."/>
            <person name="Findley K."/>
            <person name="Foster B."/>
            <person name="Gaskell J."/>
            <person name="Glotzer D."/>
            <person name="Gorecki P."/>
            <person name="Heitman J."/>
            <person name="Hesse C."/>
            <person name="Hori C."/>
            <person name="Igarashi K."/>
            <person name="Jurgens J.A."/>
            <person name="Kallen N."/>
            <person name="Kersten P."/>
            <person name="Kohler A."/>
            <person name="Kuees U."/>
            <person name="Kumar T.K.A."/>
            <person name="Kuo A."/>
            <person name="LaButti K."/>
            <person name="Larrondo L.F."/>
            <person name="Lindquist E."/>
            <person name="Ling A."/>
            <person name="Lombard V."/>
            <person name="Lucas S."/>
            <person name="Lundell T."/>
            <person name="Martin R."/>
            <person name="McLaughlin D.J."/>
            <person name="Morgenstern I."/>
            <person name="Morin E."/>
            <person name="Murat C."/>
            <person name="Nagy L.G."/>
            <person name="Nolan M."/>
            <person name="Ohm R.A."/>
            <person name="Patyshakuliyeva A."/>
            <person name="Rokas A."/>
            <person name="Ruiz-Duenas F.J."/>
            <person name="Sabat G."/>
            <person name="Salamov A."/>
            <person name="Samejima M."/>
            <person name="Schmutz J."/>
            <person name="Slot J.C."/>
            <person name="St John F."/>
            <person name="Stenlid J."/>
            <person name="Sun H."/>
            <person name="Sun S."/>
            <person name="Syed K."/>
            <person name="Tsang A."/>
            <person name="Wiebenga A."/>
            <person name="Young D."/>
            <person name="Pisabarro A."/>
            <person name="Eastwood D.C."/>
            <person name="Martin F."/>
            <person name="Cullen D."/>
            <person name="Grigoriev I.V."/>
            <person name="Hibbett D.S."/>
        </authorList>
    </citation>
    <scope>NUCLEOTIDE SEQUENCE [LARGE SCALE GENOMIC DNA]</scope>
    <source>
        <strain evidence="1 2">MD-104</strain>
    </source>
</reference>
<accession>A0A2H3J4J9</accession>
<evidence type="ECO:0000313" key="2">
    <source>
        <dbReference type="Proteomes" id="UP000218811"/>
    </source>
</evidence>